<dbReference type="GO" id="GO:0043565">
    <property type="term" value="F:sequence-specific DNA binding"/>
    <property type="evidence" value="ECO:0007669"/>
    <property type="project" value="InterPro"/>
</dbReference>
<evidence type="ECO:0000259" key="6">
    <source>
        <dbReference type="PROSITE" id="PS50950"/>
    </source>
</evidence>
<dbReference type="PROSITE" id="PS50950">
    <property type="entry name" value="ZF_THAP"/>
    <property type="match status" value="1"/>
</dbReference>
<dbReference type="GO" id="GO:0008270">
    <property type="term" value="F:zinc ion binding"/>
    <property type="evidence" value="ECO:0007669"/>
    <property type="project" value="UniProtKB-KW"/>
</dbReference>
<evidence type="ECO:0000256" key="1">
    <source>
        <dbReference type="ARBA" id="ARBA00022723"/>
    </source>
</evidence>
<evidence type="ECO:0000256" key="2">
    <source>
        <dbReference type="ARBA" id="ARBA00022771"/>
    </source>
</evidence>
<dbReference type="SUPFAM" id="SSF57716">
    <property type="entry name" value="Glucocorticoid receptor-like (DNA-binding domain)"/>
    <property type="match status" value="1"/>
</dbReference>
<dbReference type="PANTHER" id="PTHR46600:SF11">
    <property type="entry name" value="THAP DOMAIN-CONTAINING PROTEIN 10"/>
    <property type="match status" value="1"/>
</dbReference>
<dbReference type="Pfam" id="PF05485">
    <property type="entry name" value="THAP"/>
    <property type="match status" value="1"/>
</dbReference>
<proteinExistence type="predicted"/>
<evidence type="ECO:0000313" key="7">
    <source>
        <dbReference type="EMBL" id="KAF0752179.1"/>
    </source>
</evidence>
<evidence type="ECO:0000313" key="8">
    <source>
        <dbReference type="Proteomes" id="UP000478052"/>
    </source>
</evidence>
<organism evidence="7 8">
    <name type="scientific">Aphis craccivora</name>
    <name type="common">Cowpea aphid</name>
    <dbReference type="NCBI Taxonomy" id="307492"/>
    <lineage>
        <taxon>Eukaryota</taxon>
        <taxon>Metazoa</taxon>
        <taxon>Ecdysozoa</taxon>
        <taxon>Arthropoda</taxon>
        <taxon>Hexapoda</taxon>
        <taxon>Insecta</taxon>
        <taxon>Pterygota</taxon>
        <taxon>Neoptera</taxon>
        <taxon>Paraneoptera</taxon>
        <taxon>Hemiptera</taxon>
        <taxon>Sternorrhyncha</taxon>
        <taxon>Aphidomorpha</taxon>
        <taxon>Aphidoidea</taxon>
        <taxon>Aphididae</taxon>
        <taxon>Aphidini</taxon>
        <taxon>Aphis</taxon>
        <taxon>Aphis</taxon>
    </lineage>
</organism>
<comment type="caution">
    <text evidence="7">The sequence shown here is derived from an EMBL/GenBank/DDBJ whole genome shotgun (WGS) entry which is preliminary data.</text>
</comment>
<keyword evidence="8" id="KW-1185">Reference proteome</keyword>
<dbReference type="Gene3D" id="6.20.210.20">
    <property type="entry name" value="THAP domain"/>
    <property type="match status" value="1"/>
</dbReference>
<dbReference type="InterPro" id="IPR026516">
    <property type="entry name" value="THAP1/10"/>
</dbReference>
<keyword evidence="2 5" id="KW-0863">Zinc-finger</keyword>
<protein>
    <submittedName>
        <fullName evidence="7">52 kDa repressor of the inhibitor of the protein kinase-like</fullName>
    </submittedName>
</protein>
<dbReference type="AlphaFoldDB" id="A0A6G0YAI8"/>
<feature type="non-terminal residue" evidence="7">
    <location>
        <position position="90"/>
    </location>
</feature>
<evidence type="ECO:0000256" key="5">
    <source>
        <dbReference type="PROSITE-ProRule" id="PRU00309"/>
    </source>
</evidence>
<dbReference type="EMBL" id="VUJU01005132">
    <property type="protein sequence ID" value="KAF0752179.1"/>
    <property type="molecule type" value="Genomic_DNA"/>
</dbReference>
<dbReference type="PANTHER" id="PTHR46600">
    <property type="entry name" value="THAP DOMAIN-CONTAINING"/>
    <property type="match status" value="1"/>
</dbReference>
<evidence type="ECO:0000256" key="4">
    <source>
        <dbReference type="ARBA" id="ARBA00023125"/>
    </source>
</evidence>
<dbReference type="SMART" id="SM00980">
    <property type="entry name" value="THAP"/>
    <property type="match status" value="1"/>
</dbReference>
<reference evidence="7 8" key="1">
    <citation type="submission" date="2019-08" db="EMBL/GenBank/DDBJ databases">
        <title>Whole genome of Aphis craccivora.</title>
        <authorList>
            <person name="Voronova N.V."/>
            <person name="Shulinski R.S."/>
            <person name="Bandarenka Y.V."/>
            <person name="Zhorov D.G."/>
            <person name="Warner D."/>
        </authorList>
    </citation>
    <scope>NUCLEOTIDE SEQUENCE [LARGE SCALE GENOMIC DNA]</scope>
    <source>
        <strain evidence="7">180601</strain>
        <tissue evidence="7">Whole Body</tissue>
    </source>
</reference>
<gene>
    <name evidence="7" type="ORF">FWK35_00014876</name>
</gene>
<accession>A0A6G0YAI8</accession>
<name>A0A6G0YAI8_APHCR</name>
<dbReference type="InterPro" id="IPR006612">
    <property type="entry name" value="THAP_Znf"/>
</dbReference>
<keyword evidence="3" id="KW-0862">Zinc</keyword>
<keyword evidence="4 5" id="KW-0238">DNA-binding</keyword>
<evidence type="ECO:0000256" key="3">
    <source>
        <dbReference type="ARBA" id="ARBA00022833"/>
    </source>
</evidence>
<dbReference type="OrthoDB" id="7683421at2759"/>
<feature type="domain" description="THAP-type" evidence="6">
    <location>
        <begin position="7"/>
        <end position="89"/>
    </location>
</feature>
<dbReference type="InterPro" id="IPR038441">
    <property type="entry name" value="THAP_Znf_sf"/>
</dbReference>
<sequence>MNPSNTSKNYIKCAYSNCQNKMAQNPNVSYFSLPKDPTNRVKWIENCGITIPDAFHKKSLKVCGEHFDKIMFLNDLHNRLHSHAIPRHFI</sequence>
<dbReference type="Proteomes" id="UP000478052">
    <property type="component" value="Unassembled WGS sequence"/>
</dbReference>
<keyword evidence="1" id="KW-0479">Metal-binding</keyword>